<evidence type="ECO:0000313" key="9">
    <source>
        <dbReference type="Proteomes" id="UP000789595"/>
    </source>
</evidence>
<dbReference type="PANTHER" id="PTHR11986:SF79">
    <property type="entry name" value="ACETYLORNITHINE AMINOTRANSFERASE, MITOCHONDRIAL"/>
    <property type="match status" value="1"/>
</dbReference>
<evidence type="ECO:0000256" key="2">
    <source>
        <dbReference type="ARBA" id="ARBA00008954"/>
    </source>
</evidence>
<evidence type="ECO:0000256" key="5">
    <source>
        <dbReference type="ARBA" id="ARBA00022898"/>
    </source>
</evidence>
<evidence type="ECO:0000256" key="7">
    <source>
        <dbReference type="SAM" id="MobiDB-lite"/>
    </source>
</evidence>
<name>A0A8J2X025_9STRA</name>
<protein>
    <recommendedName>
        <fullName evidence="10">Acetylornithine transaminase</fullName>
    </recommendedName>
</protein>
<reference evidence="8" key="1">
    <citation type="submission" date="2021-11" db="EMBL/GenBank/DDBJ databases">
        <authorList>
            <consortium name="Genoscope - CEA"/>
            <person name="William W."/>
        </authorList>
    </citation>
    <scope>NUCLEOTIDE SEQUENCE</scope>
</reference>
<evidence type="ECO:0000256" key="1">
    <source>
        <dbReference type="ARBA" id="ARBA00001933"/>
    </source>
</evidence>
<proteinExistence type="inferred from homology"/>
<dbReference type="InterPro" id="IPR015421">
    <property type="entry name" value="PyrdxlP-dep_Trfase_major"/>
</dbReference>
<dbReference type="PROSITE" id="PS00600">
    <property type="entry name" value="AA_TRANSFER_CLASS_3"/>
    <property type="match status" value="1"/>
</dbReference>
<dbReference type="PIRSF" id="PIRSF000521">
    <property type="entry name" value="Transaminase_4ab_Lys_Orn"/>
    <property type="match status" value="1"/>
</dbReference>
<dbReference type="AlphaFoldDB" id="A0A8J2X025"/>
<dbReference type="InterPro" id="IPR049704">
    <property type="entry name" value="Aminotrans_3_PPA_site"/>
</dbReference>
<dbReference type="FunFam" id="3.40.640.10:FF:000013">
    <property type="entry name" value="4-aminobutyrate aminotransferase"/>
    <property type="match status" value="1"/>
</dbReference>
<evidence type="ECO:0000256" key="3">
    <source>
        <dbReference type="ARBA" id="ARBA00022576"/>
    </source>
</evidence>
<dbReference type="Gene3D" id="3.40.640.10">
    <property type="entry name" value="Type I PLP-dependent aspartate aminotransferase-like (Major domain)"/>
    <property type="match status" value="1"/>
</dbReference>
<comment type="similarity">
    <text evidence="2 6">Belongs to the class-III pyridoxal-phosphate-dependent aminotransferase family.</text>
</comment>
<dbReference type="Gene3D" id="3.90.1150.10">
    <property type="entry name" value="Aspartate Aminotransferase, domain 1"/>
    <property type="match status" value="1"/>
</dbReference>
<organism evidence="8 9">
    <name type="scientific">Pelagomonas calceolata</name>
    <dbReference type="NCBI Taxonomy" id="35677"/>
    <lineage>
        <taxon>Eukaryota</taxon>
        <taxon>Sar</taxon>
        <taxon>Stramenopiles</taxon>
        <taxon>Ochrophyta</taxon>
        <taxon>Pelagophyceae</taxon>
        <taxon>Pelagomonadales</taxon>
        <taxon>Pelagomonadaceae</taxon>
        <taxon>Pelagomonas</taxon>
    </lineage>
</organism>
<accession>A0A8J2X025</accession>
<dbReference type="OrthoDB" id="5419315at2759"/>
<dbReference type="GO" id="GO:0042802">
    <property type="term" value="F:identical protein binding"/>
    <property type="evidence" value="ECO:0007669"/>
    <property type="project" value="TreeGrafter"/>
</dbReference>
<keyword evidence="4" id="KW-0808">Transferase</keyword>
<dbReference type="Pfam" id="PF00202">
    <property type="entry name" value="Aminotran_3"/>
    <property type="match status" value="1"/>
</dbReference>
<evidence type="ECO:0000313" key="8">
    <source>
        <dbReference type="EMBL" id="CAH0373045.1"/>
    </source>
</evidence>
<feature type="region of interest" description="Disordered" evidence="7">
    <location>
        <begin position="436"/>
        <end position="467"/>
    </location>
</feature>
<sequence>MFQAALRPQALKCSVARTLQASEEARVTAAAKLFPGIKRLSERVLVQGLGSRVWDADGNELIDFASGIGVTSTGHCHPKVVEAVREQAGLASHLQMSVTHHDRALQLIERLEPYALGLDRFFFATSGAEAVEGALRLARQATGRAGVVAFRGGYHGRTAGTLAITTSGIGYRGGNAGPLPYGAFFAPYPGLGGDKAYCREQLDLLVKQQVAPSELAAVILEPVLGEGGFVPAPHSFLKHLREWCDAHGALLIADEVQSGAGRTGAFYACEAAGVQPDILTTAKGLASGYPLSAVISKAEIADKQPPGCMGGTYGGNAVACAAAIATLDVFEEEGVLDNVRKQGARATSTLNTLKAECPAVVDVRGPGLMLGVEFDKSLTGFAGEVSRECEANGLLALTAGVHEACRLIPPLIVNDEDLDEGLAIFADAVKTIADRHGVAGSGDPKPHTTGRPAVLRGLTTGSSFDGA</sequence>
<dbReference type="CDD" id="cd00610">
    <property type="entry name" value="OAT_like"/>
    <property type="match status" value="1"/>
</dbReference>
<dbReference type="InterPro" id="IPR015424">
    <property type="entry name" value="PyrdxlP-dep_Trfase"/>
</dbReference>
<dbReference type="Proteomes" id="UP000789595">
    <property type="component" value="Unassembled WGS sequence"/>
</dbReference>
<evidence type="ECO:0008006" key="10">
    <source>
        <dbReference type="Google" id="ProtNLM"/>
    </source>
</evidence>
<keyword evidence="9" id="KW-1185">Reference proteome</keyword>
<keyword evidence="3" id="KW-0032">Aminotransferase</keyword>
<evidence type="ECO:0000256" key="6">
    <source>
        <dbReference type="RuleBase" id="RU003560"/>
    </source>
</evidence>
<gene>
    <name evidence="8" type="ORF">PECAL_4P02150</name>
</gene>
<dbReference type="GO" id="GO:0008483">
    <property type="term" value="F:transaminase activity"/>
    <property type="evidence" value="ECO:0007669"/>
    <property type="project" value="UniProtKB-KW"/>
</dbReference>
<dbReference type="InterPro" id="IPR015422">
    <property type="entry name" value="PyrdxlP-dep_Trfase_small"/>
</dbReference>
<comment type="cofactor">
    <cofactor evidence="1">
        <name>pyridoxal 5'-phosphate</name>
        <dbReference type="ChEBI" id="CHEBI:597326"/>
    </cofactor>
</comment>
<evidence type="ECO:0000256" key="4">
    <source>
        <dbReference type="ARBA" id="ARBA00022679"/>
    </source>
</evidence>
<comment type="caution">
    <text evidence="8">The sequence shown here is derived from an EMBL/GenBank/DDBJ whole genome shotgun (WGS) entry which is preliminary data.</text>
</comment>
<keyword evidence="5 6" id="KW-0663">Pyridoxal phosphate</keyword>
<dbReference type="GO" id="GO:0030170">
    <property type="term" value="F:pyridoxal phosphate binding"/>
    <property type="evidence" value="ECO:0007669"/>
    <property type="project" value="InterPro"/>
</dbReference>
<dbReference type="SUPFAM" id="SSF53383">
    <property type="entry name" value="PLP-dependent transferases"/>
    <property type="match status" value="1"/>
</dbReference>
<dbReference type="EMBL" id="CAKKNE010000004">
    <property type="protein sequence ID" value="CAH0373045.1"/>
    <property type="molecule type" value="Genomic_DNA"/>
</dbReference>
<dbReference type="InterPro" id="IPR050103">
    <property type="entry name" value="Class-III_PLP-dep_AT"/>
</dbReference>
<dbReference type="InterPro" id="IPR005814">
    <property type="entry name" value="Aminotrans_3"/>
</dbReference>
<dbReference type="PANTHER" id="PTHR11986">
    <property type="entry name" value="AMINOTRANSFERASE CLASS III"/>
    <property type="match status" value="1"/>
</dbReference>